<dbReference type="GO" id="GO:0043565">
    <property type="term" value="F:sequence-specific DNA binding"/>
    <property type="evidence" value="ECO:0007669"/>
    <property type="project" value="InterPro"/>
</dbReference>
<keyword evidence="1" id="KW-0805">Transcription regulation</keyword>
<dbReference type="PROSITE" id="PS01124">
    <property type="entry name" value="HTH_ARAC_FAMILY_2"/>
    <property type="match status" value="1"/>
</dbReference>
<dbReference type="Pfam" id="PF02311">
    <property type="entry name" value="AraC_binding"/>
    <property type="match status" value="1"/>
</dbReference>
<dbReference type="Gene3D" id="2.60.120.10">
    <property type="entry name" value="Jelly Rolls"/>
    <property type="match status" value="1"/>
</dbReference>
<feature type="domain" description="HTH araC/xylS-type" evidence="4">
    <location>
        <begin position="170"/>
        <end position="268"/>
    </location>
</feature>
<dbReference type="Proteomes" id="UP000250003">
    <property type="component" value="Chromosome"/>
</dbReference>
<keyword evidence="6" id="KW-1185">Reference proteome</keyword>
<reference evidence="6" key="1">
    <citation type="submission" date="2018-06" db="EMBL/GenBank/DDBJ databases">
        <title>Description of Blautia argi sp. nov., a new anaerobic isolated from dog feces.</title>
        <authorList>
            <person name="Chang Y.-H."/>
            <person name="Paek J."/>
            <person name="Shin Y."/>
        </authorList>
    </citation>
    <scope>NUCLEOTIDE SEQUENCE [LARGE SCALE GENOMIC DNA]</scope>
    <source>
        <strain evidence="6">KCTC 15426</strain>
    </source>
</reference>
<dbReference type="InterPro" id="IPR014710">
    <property type="entry name" value="RmlC-like_jellyroll"/>
</dbReference>
<evidence type="ECO:0000256" key="1">
    <source>
        <dbReference type="ARBA" id="ARBA00023015"/>
    </source>
</evidence>
<name>A0A2Z4UD74_9FIRM</name>
<dbReference type="InterPro" id="IPR020449">
    <property type="entry name" value="Tscrpt_reg_AraC-type_HTH"/>
</dbReference>
<dbReference type="OrthoDB" id="9772063at2"/>
<dbReference type="GO" id="GO:0003700">
    <property type="term" value="F:DNA-binding transcription factor activity"/>
    <property type="evidence" value="ECO:0007669"/>
    <property type="project" value="InterPro"/>
</dbReference>
<proteinExistence type="predicted"/>
<keyword evidence="3" id="KW-0804">Transcription</keyword>
<protein>
    <submittedName>
        <fullName evidence="5">AraC family transcriptional regulator</fullName>
    </submittedName>
</protein>
<dbReference type="Pfam" id="PF12833">
    <property type="entry name" value="HTH_18"/>
    <property type="match status" value="1"/>
</dbReference>
<dbReference type="SUPFAM" id="SSF46689">
    <property type="entry name" value="Homeodomain-like"/>
    <property type="match status" value="2"/>
</dbReference>
<evidence type="ECO:0000313" key="6">
    <source>
        <dbReference type="Proteomes" id="UP000250003"/>
    </source>
</evidence>
<dbReference type="PRINTS" id="PR00032">
    <property type="entry name" value="HTHARAC"/>
</dbReference>
<gene>
    <name evidence="5" type="ORF">DQQ01_12430</name>
</gene>
<dbReference type="PANTHER" id="PTHR43280">
    <property type="entry name" value="ARAC-FAMILY TRANSCRIPTIONAL REGULATOR"/>
    <property type="match status" value="1"/>
</dbReference>
<dbReference type="InterPro" id="IPR018060">
    <property type="entry name" value="HTH_AraC"/>
</dbReference>
<dbReference type="KEGG" id="blau:DQQ01_12430"/>
<dbReference type="InterPro" id="IPR003313">
    <property type="entry name" value="AraC-bd"/>
</dbReference>
<dbReference type="RefSeq" id="WP_111920300.1">
    <property type="nucleotide sequence ID" value="NZ_CAUWHR010000010.1"/>
</dbReference>
<dbReference type="InterPro" id="IPR037923">
    <property type="entry name" value="HTH-like"/>
</dbReference>
<dbReference type="SUPFAM" id="SSF51215">
    <property type="entry name" value="Regulatory protein AraC"/>
    <property type="match status" value="1"/>
</dbReference>
<sequence>MLDTAAIVMSHGKKLAYGYAEGVNDNMCQSHFHDFFELYYLESGERYHLIEGELYHLTANEVVIFPPNVMHHSYGDKNVPFKRIVLYFTPDMIAYPEPCTYLQKKPRIFSLKKTKKSLLYFLLSMLDTEWDKEEGIFQQEYLESLLNQLLLTILRADYTPVQSTPKTRPAQAVNYIHEHYAEEISIPELAEMLYVSPYHLCREFKKATGKTIVQYLNMTRVLHAQRMLLETDYNITRISKETGFSNLTHFNRIFKSIAGMSPSEKRKQYKTI</sequence>
<dbReference type="PANTHER" id="PTHR43280:SF28">
    <property type="entry name" value="HTH-TYPE TRANSCRIPTIONAL ACTIVATOR RHAS"/>
    <property type="match status" value="1"/>
</dbReference>
<dbReference type="Gene3D" id="1.10.10.60">
    <property type="entry name" value="Homeodomain-like"/>
    <property type="match status" value="2"/>
</dbReference>
<accession>A0A2Z4UD74</accession>
<evidence type="ECO:0000256" key="3">
    <source>
        <dbReference type="ARBA" id="ARBA00023163"/>
    </source>
</evidence>
<keyword evidence="2" id="KW-0238">DNA-binding</keyword>
<dbReference type="AlphaFoldDB" id="A0A2Z4UD74"/>
<dbReference type="InterPro" id="IPR009057">
    <property type="entry name" value="Homeodomain-like_sf"/>
</dbReference>
<dbReference type="SMART" id="SM00342">
    <property type="entry name" value="HTH_ARAC"/>
    <property type="match status" value="1"/>
</dbReference>
<evidence type="ECO:0000259" key="4">
    <source>
        <dbReference type="PROSITE" id="PS01124"/>
    </source>
</evidence>
<dbReference type="EMBL" id="CP030280">
    <property type="protein sequence ID" value="AWY98814.1"/>
    <property type="molecule type" value="Genomic_DNA"/>
</dbReference>
<organism evidence="5 6">
    <name type="scientific">Blautia argi</name>
    <dbReference type="NCBI Taxonomy" id="1912897"/>
    <lineage>
        <taxon>Bacteria</taxon>
        <taxon>Bacillati</taxon>
        <taxon>Bacillota</taxon>
        <taxon>Clostridia</taxon>
        <taxon>Lachnospirales</taxon>
        <taxon>Lachnospiraceae</taxon>
        <taxon>Blautia</taxon>
    </lineage>
</organism>
<evidence type="ECO:0000256" key="2">
    <source>
        <dbReference type="ARBA" id="ARBA00023125"/>
    </source>
</evidence>
<evidence type="ECO:0000313" key="5">
    <source>
        <dbReference type="EMBL" id="AWY98814.1"/>
    </source>
</evidence>